<dbReference type="FunFam" id="3.80.10.10:FF:000383">
    <property type="entry name" value="Leucine-rich repeat receptor protein kinase EMS1"/>
    <property type="match status" value="2"/>
</dbReference>
<dbReference type="Gramene" id="KQL30416">
    <property type="protein sequence ID" value="KQL30416"/>
    <property type="gene ID" value="SETIT_016708mg"/>
</dbReference>
<evidence type="ECO:0000256" key="4">
    <source>
        <dbReference type="ARBA" id="ARBA00022989"/>
    </source>
</evidence>
<dbReference type="Pfam" id="PF00560">
    <property type="entry name" value="LRR_1"/>
    <property type="match status" value="4"/>
</dbReference>
<feature type="chain" id="PRO_5010127063" description="Leucine-rich repeat-containing N-terminal plant-type domain-containing protein" evidence="6">
    <location>
        <begin position="31"/>
        <end position="596"/>
    </location>
</feature>
<dbReference type="STRING" id="4555.K3YR14"/>
<dbReference type="OMA" id="VHCVHEN"/>
<dbReference type="EnsemblPlants" id="KQL30416">
    <property type="protein sequence ID" value="KQL30416"/>
    <property type="gene ID" value="SETIT_016708mg"/>
</dbReference>
<keyword evidence="2" id="KW-0812">Transmembrane</keyword>
<evidence type="ECO:0000256" key="3">
    <source>
        <dbReference type="ARBA" id="ARBA00022737"/>
    </source>
</evidence>
<dbReference type="Proteomes" id="UP000004995">
    <property type="component" value="Unassembled WGS sequence"/>
</dbReference>
<keyword evidence="6" id="KW-0732">Signal</keyword>
<dbReference type="PANTHER" id="PTHR48004:SF89">
    <property type="entry name" value="OS02G0615400 PROTEIN"/>
    <property type="match status" value="1"/>
</dbReference>
<keyword evidence="5" id="KW-0472">Membrane</keyword>
<dbReference type="Pfam" id="PF13855">
    <property type="entry name" value="LRR_8"/>
    <property type="match status" value="1"/>
</dbReference>
<protein>
    <recommendedName>
        <fullName evidence="7">Leucine-rich repeat-containing N-terminal plant-type domain-containing protein</fullName>
    </recommendedName>
</protein>
<dbReference type="Gene3D" id="3.80.10.10">
    <property type="entry name" value="Ribonuclease Inhibitor"/>
    <property type="match status" value="3"/>
</dbReference>
<feature type="signal peptide" evidence="6">
    <location>
        <begin position="1"/>
        <end position="30"/>
    </location>
</feature>
<evidence type="ECO:0000256" key="5">
    <source>
        <dbReference type="ARBA" id="ARBA00023136"/>
    </source>
</evidence>
<dbReference type="EMBL" id="AGNK02000427">
    <property type="status" value="NOT_ANNOTATED_CDS"/>
    <property type="molecule type" value="Genomic_DNA"/>
</dbReference>
<keyword evidence="3" id="KW-0677">Repeat</keyword>
<evidence type="ECO:0000313" key="9">
    <source>
        <dbReference type="Proteomes" id="UP000004995"/>
    </source>
</evidence>
<dbReference type="InterPro" id="IPR001611">
    <property type="entry name" value="Leu-rich_rpt"/>
</dbReference>
<dbReference type="InterPro" id="IPR032675">
    <property type="entry name" value="LRR_dom_sf"/>
</dbReference>
<dbReference type="HOGENOM" id="CLU_000288_18_22_1"/>
<feature type="domain" description="Leucine-rich repeat-containing N-terminal plant-type" evidence="7">
    <location>
        <begin position="35"/>
        <end position="74"/>
    </location>
</feature>
<dbReference type="InterPro" id="IPR013210">
    <property type="entry name" value="LRR_N_plant-typ"/>
</dbReference>
<dbReference type="PRINTS" id="PR00019">
    <property type="entry name" value="LEURICHRPT"/>
</dbReference>
<evidence type="ECO:0000256" key="2">
    <source>
        <dbReference type="ARBA" id="ARBA00022692"/>
    </source>
</evidence>
<dbReference type="InterPro" id="IPR003591">
    <property type="entry name" value="Leu-rich_rpt_typical-subtyp"/>
</dbReference>
<sequence>MCFSKHLAKFAMLIQLALLLLCYGVGNVHCVHENSKDLQSLLDFKQGVTTDPNRALSSWNTSVHYCRWSGVMCTPTRPWRVSALNLTGKSLAGEITSSLINLTLLSQLDLSSNSFYGQLPPLGGLQLLQTIYLNNNSLDGTIPDALTNCSNLVNLDLHSNKLSGVIPPKIGLLSNLDFLDLSSNNLTGVIPPTFPNLTRLSFCRLRSNQLEGSIPDGLWQMSNMGLLLLGNNTLSGEIPRTINMSRLQVLALDFNRLGKTLPSNFGDVVPRLTKLALDANMFEGHIPASLGNASSLQLIDLSVNHFTGQIPASLGKLSSLNFLNLESNQLETWDSQSWEFLHALSNCRDLHRLSLYDNRLQGVIPDSIGNLSVSLERLLLGRNYLSGILPKPHLSAGLSATEQYFSLTTNQPFQLFSRLISPAEQYIDSLNKLTGGIPDGLGQCQNLATMKMDQNFLTGGIPYDGFVYPKTSLKQFFSKYEMILENRYKEWQADEESSHRTPLTVTKFYMEEQLAKAYTINMFRKFQDELKATMYCDVSLRGVPGESTTLVDICPYSFSLFSILLHVYEHNTRRSCFPLSLKVTVTDAIVTGEVLV</sequence>
<evidence type="ECO:0000313" key="8">
    <source>
        <dbReference type="EnsemblPlants" id="KQL30416"/>
    </source>
</evidence>
<dbReference type="PANTHER" id="PTHR48004">
    <property type="entry name" value="OS01G0149700 PROTEIN"/>
    <property type="match status" value="1"/>
</dbReference>
<dbReference type="AlphaFoldDB" id="K3YR14"/>
<dbReference type="SUPFAM" id="SSF52058">
    <property type="entry name" value="L domain-like"/>
    <property type="match status" value="1"/>
</dbReference>
<dbReference type="eggNOG" id="KOG0619">
    <property type="taxonomic scope" value="Eukaryota"/>
</dbReference>
<dbReference type="InterPro" id="IPR052941">
    <property type="entry name" value="StomDev_PlantInt_Reg"/>
</dbReference>
<reference evidence="9" key="1">
    <citation type="journal article" date="2012" name="Nat. Biotechnol.">
        <title>Reference genome sequence of the model plant Setaria.</title>
        <authorList>
            <person name="Bennetzen J.L."/>
            <person name="Schmutz J."/>
            <person name="Wang H."/>
            <person name="Percifield R."/>
            <person name="Hawkins J."/>
            <person name="Pontaroli A.C."/>
            <person name="Estep M."/>
            <person name="Feng L."/>
            <person name="Vaughn J.N."/>
            <person name="Grimwood J."/>
            <person name="Jenkins J."/>
            <person name="Barry K."/>
            <person name="Lindquist E."/>
            <person name="Hellsten U."/>
            <person name="Deshpande S."/>
            <person name="Wang X."/>
            <person name="Wu X."/>
            <person name="Mitros T."/>
            <person name="Triplett J."/>
            <person name="Yang X."/>
            <person name="Ye C.Y."/>
            <person name="Mauro-Herrera M."/>
            <person name="Wang L."/>
            <person name="Li P."/>
            <person name="Sharma M."/>
            <person name="Sharma R."/>
            <person name="Ronald P.C."/>
            <person name="Panaud O."/>
            <person name="Kellogg E.A."/>
            <person name="Brutnell T.P."/>
            <person name="Doust A.N."/>
            <person name="Tuskan G.A."/>
            <person name="Rokhsar D."/>
            <person name="Devos K.M."/>
        </authorList>
    </citation>
    <scope>NUCLEOTIDE SEQUENCE [LARGE SCALE GENOMIC DNA]</scope>
    <source>
        <strain evidence="9">cv. Yugu1</strain>
    </source>
</reference>
<keyword evidence="4" id="KW-1133">Transmembrane helix</keyword>
<accession>K3YR14</accession>
<keyword evidence="9" id="KW-1185">Reference proteome</keyword>
<dbReference type="InParanoid" id="K3YR14"/>
<dbReference type="GO" id="GO:0005886">
    <property type="term" value="C:plasma membrane"/>
    <property type="evidence" value="ECO:0000318"/>
    <property type="project" value="GO_Central"/>
</dbReference>
<organism evidence="8 9">
    <name type="scientific">Setaria italica</name>
    <name type="common">Foxtail millet</name>
    <name type="synonym">Panicum italicum</name>
    <dbReference type="NCBI Taxonomy" id="4555"/>
    <lineage>
        <taxon>Eukaryota</taxon>
        <taxon>Viridiplantae</taxon>
        <taxon>Streptophyta</taxon>
        <taxon>Embryophyta</taxon>
        <taxon>Tracheophyta</taxon>
        <taxon>Spermatophyta</taxon>
        <taxon>Magnoliopsida</taxon>
        <taxon>Liliopsida</taxon>
        <taxon>Poales</taxon>
        <taxon>Poaceae</taxon>
        <taxon>PACMAD clade</taxon>
        <taxon>Panicoideae</taxon>
        <taxon>Panicodae</taxon>
        <taxon>Paniceae</taxon>
        <taxon>Cenchrinae</taxon>
        <taxon>Setaria</taxon>
    </lineage>
</organism>
<evidence type="ECO:0000256" key="6">
    <source>
        <dbReference type="SAM" id="SignalP"/>
    </source>
</evidence>
<dbReference type="GO" id="GO:0038023">
    <property type="term" value="F:signaling receptor activity"/>
    <property type="evidence" value="ECO:0000318"/>
    <property type="project" value="GO_Central"/>
</dbReference>
<proteinExistence type="predicted"/>
<dbReference type="SMART" id="SM00369">
    <property type="entry name" value="LRR_TYP"/>
    <property type="match status" value="5"/>
</dbReference>
<evidence type="ECO:0000259" key="7">
    <source>
        <dbReference type="Pfam" id="PF08263"/>
    </source>
</evidence>
<dbReference type="FunFam" id="3.80.10.10:FF:000565">
    <property type="entry name" value="Leucine-rich repeat receptor-like kinase protein FLORAL ORGAN NUMBER1"/>
    <property type="match status" value="1"/>
</dbReference>
<evidence type="ECO:0000256" key="1">
    <source>
        <dbReference type="ARBA" id="ARBA00022614"/>
    </source>
</evidence>
<reference evidence="8" key="2">
    <citation type="submission" date="2018-08" db="UniProtKB">
        <authorList>
            <consortium name="EnsemblPlants"/>
        </authorList>
    </citation>
    <scope>IDENTIFICATION</scope>
    <source>
        <strain evidence="8">Yugu1</strain>
    </source>
</reference>
<name>K3YR14_SETIT</name>
<dbReference type="Pfam" id="PF08263">
    <property type="entry name" value="LRRNT_2"/>
    <property type="match status" value="1"/>
</dbReference>
<keyword evidence="1" id="KW-0433">Leucine-rich repeat</keyword>